<name>A0ACC2MHW0_PERAE</name>
<gene>
    <name evidence="1" type="ORF">MRB53_006716</name>
</gene>
<dbReference type="Proteomes" id="UP001234297">
    <property type="component" value="Chromosome 2"/>
</dbReference>
<comment type="caution">
    <text evidence="1">The sequence shown here is derived from an EMBL/GenBank/DDBJ whole genome shotgun (WGS) entry which is preliminary data.</text>
</comment>
<accession>A0ACC2MHW0</accession>
<sequence>MLPRVVPLDDKDLSLRAQSRGFPSNLLKSLLLFLVLGVGFSVLSMYMTRYFGVQNVVSPVLSNFNQCFEEPHNLNRWIRPPSRLMHTMTDEELFWRASFVPQAKKYPFRRIPKVAFMFLTKGPLPLYPLWEKFLNGHERLYSIYIHPLPSYHGDFPPTSVFYHRQIPSKVAEWGEMSMCDAERRLLANALLDISNEWFVLLSESCIPLFNFMFLYNYLMRSRHSFIGAFDELGRTGRGRYNASMAPEVDISQWRKGSQWFAANREVSVRIIEDAKYYPKFKEFCKPDCYVDEHYFPTMFSIEAPHLLANRTITWADWSRGGAHPATFGETDITEAFLQKIIQNRTCTYNNRSSSVCYLFARKFAPSALEPLLKLVPEFLHSADDMSSSMKRRKTESE</sequence>
<protein>
    <submittedName>
        <fullName evidence="1">Uncharacterized protein</fullName>
    </submittedName>
</protein>
<evidence type="ECO:0000313" key="2">
    <source>
        <dbReference type="Proteomes" id="UP001234297"/>
    </source>
</evidence>
<organism evidence="1 2">
    <name type="scientific">Persea americana</name>
    <name type="common">Avocado</name>
    <dbReference type="NCBI Taxonomy" id="3435"/>
    <lineage>
        <taxon>Eukaryota</taxon>
        <taxon>Viridiplantae</taxon>
        <taxon>Streptophyta</taxon>
        <taxon>Embryophyta</taxon>
        <taxon>Tracheophyta</taxon>
        <taxon>Spermatophyta</taxon>
        <taxon>Magnoliopsida</taxon>
        <taxon>Magnoliidae</taxon>
        <taxon>Laurales</taxon>
        <taxon>Lauraceae</taxon>
        <taxon>Persea</taxon>
    </lineage>
</organism>
<dbReference type="EMBL" id="CM056810">
    <property type="protein sequence ID" value="KAJ8644968.1"/>
    <property type="molecule type" value="Genomic_DNA"/>
</dbReference>
<keyword evidence="2" id="KW-1185">Reference proteome</keyword>
<reference evidence="1 2" key="1">
    <citation type="journal article" date="2022" name="Hortic Res">
        <title>A haplotype resolved chromosomal level avocado genome allows analysis of novel avocado genes.</title>
        <authorList>
            <person name="Nath O."/>
            <person name="Fletcher S.J."/>
            <person name="Hayward A."/>
            <person name="Shaw L.M."/>
            <person name="Masouleh A.K."/>
            <person name="Furtado A."/>
            <person name="Henry R.J."/>
            <person name="Mitter N."/>
        </authorList>
    </citation>
    <scope>NUCLEOTIDE SEQUENCE [LARGE SCALE GENOMIC DNA]</scope>
    <source>
        <strain evidence="2">cv. Hass</strain>
    </source>
</reference>
<proteinExistence type="predicted"/>
<evidence type="ECO:0000313" key="1">
    <source>
        <dbReference type="EMBL" id="KAJ8644968.1"/>
    </source>
</evidence>